<evidence type="ECO:0000256" key="6">
    <source>
        <dbReference type="ARBA" id="ARBA00023136"/>
    </source>
</evidence>
<dbReference type="Pfam" id="PF00528">
    <property type="entry name" value="BPD_transp_1"/>
    <property type="match status" value="1"/>
</dbReference>
<feature type="transmembrane region" description="Helical" evidence="7">
    <location>
        <begin position="306"/>
        <end position="332"/>
    </location>
</feature>
<dbReference type="InterPro" id="IPR045621">
    <property type="entry name" value="BPD_transp_1_N"/>
</dbReference>
<keyword evidence="2 7" id="KW-0813">Transport</keyword>
<protein>
    <submittedName>
        <fullName evidence="9">ABC transporter permease</fullName>
    </submittedName>
</protein>
<dbReference type="PANTHER" id="PTHR43163:SF6">
    <property type="entry name" value="DIPEPTIDE TRANSPORT SYSTEM PERMEASE PROTEIN DPPB-RELATED"/>
    <property type="match status" value="1"/>
</dbReference>
<comment type="similarity">
    <text evidence="7">Belongs to the binding-protein-dependent transport system permease family.</text>
</comment>
<dbReference type="EMBL" id="CP091871">
    <property type="protein sequence ID" value="WEU40399.1"/>
    <property type="molecule type" value="Genomic_DNA"/>
</dbReference>
<evidence type="ECO:0000259" key="8">
    <source>
        <dbReference type="PROSITE" id="PS50928"/>
    </source>
</evidence>
<dbReference type="Proteomes" id="UP000186851">
    <property type="component" value="Chromosome"/>
</dbReference>
<feature type="domain" description="ABC transmembrane type-1" evidence="8">
    <location>
        <begin position="101"/>
        <end position="325"/>
    </location>
</feature>
<evidence type="ECO:0000256" key="5">
    <source>
        <dbReference type="ARBA" id="ARBA00022989"/>
    </source>
</evidence>
<dbReference type="GO" id="GO:0005886">
    <property type="term" value="C:plasma membrane"/>
    <property type="evidence" value="ECO:0007669"/>
    <property type="project" value="UniProtKB-SubCell"/>
</dbReference>
<accession>A0AAF0D2G6</accession>
<feature type="transmembrane region" description="Helical" evidence="7">
    <location>
        <begin position="203"/>
        <end position="221"/>
    </location>
</feature>
<dbReference type="CDD" id="cd06261">
    <property type="entry name" value="TM_PBP2"/>
    <property type="match status" value="1"/>
</dbReference>
<organism evidence="9 10">
    <name type="scientific">Odinarchaeota yellowstonii (strain LCB_4)</name>
    <dbReference type="NCBI Taxonomy" id="1841599"/>
    <lineage>
        <taxon>Archaea</taxon>
        <taxon>Promethearchaeati</taxon>
        <taxon>Candidatus Odinarchaeota</taxon>
        <taxon>Candidatus Odinarchaeia</taxon>
        <taxon>Candidatus Odinarchaeales</taxon>
        <taxon>Candidatus Odinarchaeaceae</taxon>
        <taxon>Candidatus Odinarchaeum</taxon>
    </lineage>
</organism>
<evidence type="ECO:0000256" key="7">
    <source>
        <dbReference type="RuleBase" id="RU363032"/>
    </source>
</evidence>
<evidence type="ECO:0000256" key="1">
    <source>
        <dbReference type="ARBA" id="ARBA00004651"/>
    </source>
</evidence>
<dbReference type="PANTHER" id="PTHR43163">
    <property type="entry name" value="DIPEPTIDE TRANSPORT SYSTEM PERMEASE PROTEIN DPPB-RELATED"/>
    <property type="match status" value="1"/>
</dbReference>
<feature type="transmembrane region" description="Helical" evidence="7">
    <location>
        <begin position="140"/>
        <end position="168"/>
    </location>
</feature>
<feature type="transmembrane region" description="Helical" evidence="7">
    <location>
        <begin position="261"/>
        <end position="286"/>
    </location>
</feature>
<evidence type="ECO:0000256" key="3">
    <source>
        <dbReference type="ARBA" id="ARBA00022475"/>
    </source>
</evidence>
<keyword evidence="3" id="KW-1003">Cell membrane</keyword>
<dbReference type="KEGG" id="oyw:OdinLCB4_000240"/>
<dbReference type="AlphaFoldDB" id="A0AAF0D2G6"/>
<comment type="subcellular location">
    <subcellularLocation>
        <location evidence="1 7">Cell membrane</location>
        <topology evidence="1 7">Multi-pass membrane protein</topology>
    </subcellularLocation>
</comment>
<gene>
    <name evidence="9" type="ORF">OdinLCB4_000240</name>
</gene>
<dbReference type="GO" id="GO:0055085">
    <property type="term" value="P:transmembrane transport"/>
    <property type="evidence" value="ECO:0007669"/>
    <property type="project" value="InterPro"/>
</dbReference>
<feature type="transmembrane region" description="Helical" evidence="7">
    <location>
        <begin position="12"/>
        <end position="33"/>
    </location>
</feature>
<evidence type="ECO:0000256" key="2">
    <source>
        <dbReference type="ARBA" id="ARBA00022448"/>
    </source>
</evidence>
<dbReference type="InterPro" id="IPR000515">
    <property type="entry name" value="MetI-like"/>
</dbReference>
<reference evidence="9" key="1">
    <citation type="journal article" date="2017" name="Nature">
        <title>Asgard archaea illuminate the origin of eukaryotic cellular complexity.</title>
        <authorList>
            <person name="Zaremba-Niedzwiedzka K."/>
            <person name="Caceres E.F."/>
            <person name="Saw J.H."/>
            <person name="Backstrom D."/>
            <person name="Juzokaite L."/>
            <person name="Vancaester E."/>
            <person name="Seitz K.W."/>
            <person name="Anantharaman K."/>
            <person name="Starnawski P."/>
            <person name="Kjeldsen K.U."/>
            <person name="Scott M.B."/>
            <person name="Nunoura T."/>
            <person name="Banfield J.F."/>
            <person name="Schramm A."/>
            <person name="Baker B.J."/>
            <person name="Spang A."/>
            <person name="Ettema T.J.G."/>
        </authorList>
    </citation>
    <scope>NUCLEOTIDE SEQUENCE</scope>
    <source>
        <strain evidence="9">LCB_4</strain>
    </source>
</reference>
<reference evidence="9" key="2">
    <citation type="journal article" date="2022" name="Nat. Microbiol.">
        <title>A closed Candidatus Odinarchaeum chromosome exposes Asgard archaeal viruses.</title>
        <authorList>
            <person name="Tamarit D."/>
            <person name="Caceres E.F."/>
            <person name="Krupovic M."/>
            <person name="Nijland R."/>
            <person name="Eme L."/>
            <person name="Robinson N.P."/>
            <person name="Ettema T.J.G."/>
        </authorList>
    </citation>
    <scope>NUCLEOTIDE SEQUENCE</scope>
    <source>
        <strain evidence="9">LCB_4</strain>
    </source>
</reference>
<evidence type="ECO:0000256" key="4">
    <source>
        <dbReference type="ARBA" id="ARBA00022692"/>
    </source>
</evidence>
<evidence type="ECO:0000313" key="9">
    <source>
        <dbReference type="EMBL" id="WEU40399.1"/>
    </source>
</evidence>
<proteinExistence type="inferred from homology"/>
<keyword evidence="6 7" id="KW-0472">Membrane</keyword>
<sequence>MRGLYAYIIRRLILLIPVTLGVMLITFILIHSIPGNPIAYLGGSGKLPPDAVAKLVKIYGLDQPLFVQFFLYLANIFQGNLGTSISVNPGASITDLILTAFPHTVELTIYSSIIMVLVGIPAGVISAKKRNSLTDNVTRVGALIGVSMPVFWLGIMLQIVFGVAIPIFPLLWAGIHEPAIKATGIYLIDGFLSLDFRTIVDSIMHYALPSIALGALSLSIVTRMVRSSMLEVLGEDYIRTARAKGCSENATIYRHALRNSLLPATTVIGLQIGGLLGGAVLTETVFAIPGVGRLITDAILKYDYPLVMAGVLFIAIIYIIANLVVDVLYAYLDPRIRY</sequence>
<evidence type="ECO:0000313" key="10">
    <source>
        <dbReference type="Proteomes" id="UP000186851"/>
    </source>
</evidence>
<dbReference type="InterPro" id="IPR035906">
    <property type="entry name" value="MetI-like_sf"/>
</dbReference>
<keyword evidence="4 7" id="KW-0812">Transmembrane</keyword>
<dbReference type="SUPFAM" id="SSF161098">
    <property type="entry name" value="MetI-like"/>
    <property type="match status" value="1"/>
</dbReference>
<dbReference type="Gene3D" id="1.10.3720.10">
    <property type="entry name" value="MetI-like"/>
    <property type="match status" value="1"/>
</dbReference>
<name>A0AAF0D2G6_ODILC</name>
<feature type="transmembrane region" description="Helical" evidence="7">
    <location>
        <begin position="107"/>
        <end position="128"/>
    </location>
</feature>
<keyword evidence="5 7" id="KW-1133">Transmembrane helix</keyword>
<dbReference type="Pfam" id="PF19300">
    <property type="entry name" value="BPD_transp_1_N"/>
    <property type="match status" value="1"/>
</dbReference>
<dbReference type="PROSITE" id="PS50928">
    <property type="entry name" value="ABC_TM1"/>
    <property type="match status" value="1"/>
</dbReference>